<dbReference type="AlphaFoldDB" id="A0A3A5K0X5"/>
<protein>
    <submittedName>
        <fullName evidence="1">Uncharacterized protein</fullName>
    </submittedName>
</protein>
<dbReference type="RefSeq" id="WP_120018710.1">
    <property type="nucleotide sequence ID" value="NZ_QZWZ01000056.1"/>
</dbReference>
<proteinExistence type="predicted"/>
<dbReference type="Proteomes" id="UP000272706">
    <property type="component" value="Unassembled WGS sequence"/>
</dbReference>
<comment type="caution">
    <text evidence="1">The sequence shown here is derived from an EMBL/GenBank/DDBJ whole genome shotgun (WGS) entry which is preliminary data.</text>
</comment>
<dbReference type="OrthoDB" id="9926982at2"/>
<sequence length="84" mass="8639">MAKRGRPTRAAASKRALKGVDVDAVDPLTVLRQIASDTSAPASSRLAAAKALLAQGGRKKDGGDGSENDRISARALTLLKGGKR</sequence>
<accession>A0A3A5K0X5</accession>
<name>A0A3A5K0X5_9HYPH</name>
<gene>
    <name evidence="1" type="ORF">D3227_35090</name>
</gene>
<evidence type="ECO:0000313" key="1">
    <source>
        <dbReference type="EMBL" id="RJT28123.1"/>
    </source>
</evidence>
<evidence type="ECO:0000313" key="2">
    <source>
        <dbReference type="Proteomes" id="UP000272706"/>
    </source>
</evidence>
<organism evidence="1 2">
    <name type="scientific">Mesorhizobium waimense</name>
    <dbReference type="NCBI Taxonomy" id="1300307"/>
    <lineage>
        <taxon>Bacteria</taxon>
        <taxon>Pseudomonadati</taxon>
        <taxon>Pseudomonadota</taxon>
        <taxon>Alphaproteobacteria</taxon>
        <taxon>Hyphomicrobiales</taxon>
        <taxon>Phyllobacteriaceae</taxon>
        <taxon>Mesorhizobium</taxon>
    </lineage>
</organism>
<dbReference type="EMBL" id="QZWZ01000056">
    <property type="protein sequence ID" value="RJT28123.1"/>
    <property type="molecule type" value="Genomic_DNA"/>
</dbReference>
<reference evidence="1 2" key="1">
    <citation type="submission" date="2018-09" db="EMBL/GenBank/DDBJ databases">
        <title>Mesorhizobium carmichaelinearum sp. nov. isolated from Carmichaelinea spp. root nodules in New Zealand.</title>
        <authorList>
            <person name="De Meyer S.E."/>
        </authorList>
    </citation>
    <scope>NUCLEOTIDE SEQUENCE [LARGE SCALE GENOMIC DNA]</scope>
    <source>
        <strain evidence="1 2">ICMP19557</strain>
    </source>
</reference>
<keyword evidence="2" id="KW-1185">Reference proteome</keyword>